<dbReference type="PANTHER" id="PTHR23502:SF186">
    <property type="entry name" value="MAJOR FACILITATOR SUPERFAMILY (MFS) PROFILE DOMAIN-CONTAINING PROTEIN"/>
    <property type="match status" value="1"/>
</dbReference>
<dbReference type="FunFam" id="1.20.1250.20:FF:000011">
    <property type="entry name" value="MFS multidrug transporter, putative"/>
    <property type="match status" value="1"/>
</dbReference>
<dbReference type="InterPro" id="IPR020846">
    <property type="entry name" value="MFS_dom"/>
</dbReference>
<dbReference type="OMA" id="ALACFPF"/>
<evidence type="ECO:0000256" key="7">
    <source>
        <dbReference type="ARBA" id="ARBA00038459"/>
    </source>
</evidence>
<dbReference type="InterPro" id="IPR011701">
    <property type="entry name" value="MFS"/>
</dbReference>
<dbReference type="VEuPathDB" id="FungiDB:PV10_09070"/>
<dbReference type="InterPro" id="IPR036259">
    <property type="entry name" value="MFS_trans_sf"/>
</dbReference>
<feature type="transmembrane region" description="Helical" evidence="8">
    <location>
        <begin position="440"/>
        <end position="464"/>
    </location>
</feature>
<dbReference type="GeneID" id="27326915"/>
<evidence type="ECO:0000256" key="5">
    <source>
        <dbReference type="ARBA" id="ARBA00022989"/>
    </source>
</evidence>
<dbReference type="Proteomes" id="UP000054302">
    <property type="component" value="Unassembled WGS sequence"/>
</dbReference>
<feature type="transmembrane region" description="Helical" evidence="8">
    <location>
        <begin position="343"/>
        <end position="361"/>
    </location>
</feature>
<name>A0A0D1XIY9_EXOME</name>
<feature type="transmembrane region" description="Helical" evidence="8">
    <location>
        <begin position="72"/>
        <end position="89"/>
    </location>
</feature>
<feature type="transmembrane region" description="Helical" evidence="8">
    <location>
        <begin position="167"/>
        <end position="187"/>
    </location>
</feature>
<evidence type="ECO:0000259" key="9">
    <source>
        <dbReference type="PROSITE" id="PS50850"/>
    </source>
</evidence>
<feature type="transmembrane region" description="Helical" evidence="8">
    <location>
        <begin position="408"/>
        <end position="428"/>
    </location>
</feature>
<feature type="transmembrane region" description="Helical" evidence="8">
    <location>
        <begin position="199"/>
        <end position="222"/>
    </location>
</feature>
<evidence type="ECO:0000313" key="10">
    <source>
        <dbReference type="EMBL" id="KIV88146.1"/>
    </source>
</evidence>
<keyword evidence="6 8" id="KW-0472">Membrane</keyword>
<gene>
    <name evidence="10" type="ORF">PV10_09070</name>
</gene>
<dbReference type="EMBL" id="KN847526">
    <property type="protein sequence ID" value="KIV88146.1"/>
    <property type="molecule type" value="Genomic_DNA"/>
</dbReference>
<feature type="transmembrane region" description="Helical" evidence="8">
    <location>
        <begin position="109"/>
        <end position="128"/>
    </location>
</feature>
<accession>A0A0D1XIY9</accession>
<evidence type="ECO:0000256" key="8">
    <source>
        <dbReference type="SAM" id="Phobius"/>
    </source>
</evidence>
<evidence type="ECO:0000256" key="4">
    <source>
        <dbReference type="ARBA" id="ARBA00022692"/>
    </source>
</evidence>
<dbReference type="PROSITE" id="PS50850">
    <property type="entry name" value="MFS"/>
    <property type="match status" value="1"/>
</dbReference>
<dbReference type="STRING" id="212818.A0A0D1XIY9"/>
<keyword evidence="3" id="KW-1003">Cell membrane</keyword>
<dbReference type="GO" id="GO:0022857">
    <property type="term" value="F:transmembrane transporter activity"/>
    <property type="evidence" value="ECO:0007669"/>
    <property type="project" value="InterPro"/>
</dbReference>
<keyword evidence="4 8" id="KW-0812">Transmembrane</keyword>
<evidence type="ECO:0000256" key="3">
    <source>
        <dbReference type="ARBA" id="ARBA00022475"/>
    </source>
</evidence>
<feature type="transmembrane region" description="Helical" evidence="8">
    <location>
        <begin position="228"/>
        <end position="257"/>
    </location>
</feature>
<comment type="similarity">
    <text evidence="7">Belongs to the major facilitator superfamily. DHA1 family. Polyamines/proton antiporter (TC 2.A.1.2.16) subfamily.</text>
</comment>
<dbReference type="SUPFAM" id="SSF103473">
    <property type="entry name" value="MFS general substrate transporter"/>
    <property type="match status" value="1"/>
</dbReference>
<evidence type="ECO:0000313" key="11">
    <source>
        <dbReference type="Proteomes" id="UP000054302"/>
    </source>
</evidence>
<dbReference type="RefSeq" id="XP_016219720.1">
    <property type="nucleotide sequence ID" value="XM_016374176.1"/>
</dbReference>
<protein>
    <recommendedName>
        <fullName evidence="9">Major facilitator superfamily (MFS) profile domain-containing protein</fullName>
    </recommendedName>
</protein>
<reference evidence="10 11" key="1">
    <citation type="submission" date="2015-01" db="EMBL/GenBank/DDBJ databases">
        <title>The Genome Sequence of Exophiala mesophila CBS40295.</title>
        <authorList>
            <consortium name="The Broad Institute Genomics Platform"/>
            <person name="Cuomo C."/>
            <person name="de Hoog S."/>
            <person name="Gorbushina A."/>
            <person name="Stielow B."/>
            <person name="Teixiera M."/>
            <person name="Abouelleil A."/>
            <person name="Chapman S.B."/>
            <person name="Priest M."/>
            <person name="Young S.K."/>
            <person name="Wortman J."/>
            <person name="Nusbaum C."/>
            <person name="Birren B."/>
        </authorList>
    </citation>
    <scope>NUCLEOTIDE SEQUENCE [LARGE SCALE GENOMIC DNA]</scope>
    <source>
        <strain evidence="10 11">CBS 40295</strain>
    </source>
</reference>
<evidence type="ECO:0000256" key="2">
    <source>
        <dbReference type="ARBA" id="ARBA00022448"/>
    </source>
</evidence>
<feature type="domain" description="Major facilitator superfamily (MFS) profile" evidence="9">
    <location>
        <begin position="74"/>
        <end position="560"/>
    </location>
</feature>
<dbReference type="GO" id="GO:0005886">
    <property type="term" value="C:plasma membrane"/>
    <property type="evidence" value="ECO:0007669"/>
    <property type="project" value="UniProtKB-SubCell"/>
</dbReference>
<feature type="transmembrane region" description="Helical" evidence="8">
    <location>
        <begin position="304"/>
        <end position="323"/>
    </location>
</feature>
<keyword evidence="11" id="KW-1185">Reference proteome</keyword>
<feature type="transmembrane region" description="Helical" evidence="8">
    <location>
        <begin position="476"/>
        <end position="496"/>
    </location>
</feature>
<dbReference type="Gene3D" id="1.20.1250.20">
    <property type="entry name" value="MFS general substrate transporter like domains"/>
    <property type="match status" value="1"/>
</dbReference>
<dbReference type="AlphaFoldDB" id="A0A0D1XIY9"/>
<evidence type="ECO:0000256" key="1">
    <source>
        <dbReference type="ARBA" id="ARBA00004651"/>
    </source>
</evidence>
<dbReference type="PANTHER" id="PTHR23502">
    <property type="entry name" value="MAJOR FACILITATOR SUPERFAMILY"/>
    <property type="match status" value="1"/>
</dbReference>
<feature type="transmembrane region" description="Helical" evidence="8">
    <location>
        <begin position="382"/>
        <end position="402"/>
    </location>
</feature>
<dbReference type="HOGENOM" id="CLU_008455_11_6_1"/>
<keyword evidence="2" id="KW-0813">Transport</keyword>
<sequence>MIDVKIATETRPSPDWSQHTLRWRPWRQRITDFTVIIEATYQGNGTRRDPYIVTWLENDPEDPMTYSTWFKIANLITCGLMCLCITLASSAYTGIAELVMQEFSCSQELFLAGLSLMLVGFALGPCLFGPLSESLGRRNVVLSTLAIHTMWAGLCCAAQNIQTMLVFRLFCGIFGSPAIVIPAGQLADIFGPKERGLAMTVFAAAPWLGPTIGPSIGGYLGLAAGWRWVMGFLALFAGILCILGFSFVPETYAPVLLRKRAMLMSKVTGKVYMTAMDVDHPQTFRDLLQRSMVRPWALLYREPIVLLLSLYMAVVYAFLNLNFAAYPIVYQKGYGWSAGKGGLAFYGILVGILIGICLMYFDHRRYIRLYCATGGFVPPEERLPAAIIGGAVALTGLAWFAGTADPKYHFLIPISSGIPFGIGFIMLFQACFNYLVDSYVIYTASMVAANIVLRATLAAIFPLFTPKMYQNLGVHWASAVPAFIALACFPFPILFWKYGERLRRKCKYSAEAARYLDALKSNTEKPVRAEAPMRAGSEAPSGRGVIRGCEVEVITSETPR</sequence>
<dbReference type="OrthoDB" id="446368at2759"/>
<keyword evidence="5 8" id="KW-1133">Transmembrane helix</keyword>
<organism evidence="10 11">
    <name type="scientific">Exophiala mesophila</name>
    <name type="common">Black yeast-like fungus</name>
    <dbReference type="NCBI Taxonomy" id="212818"/>
    <lineage>
        <taxon>Eukaryota</taxon>
        <taxon>Fungi</taxon>
        <taxon>Dikarya</taxon>
        <taxon>Ascomycota</taxon>
        <taxon>Pezizomycotina</taxon>
        <taxon>Eurotiomycetes</taxon>
        <taxon>Chaetothyriomycetidae</taxon>
        <taxon>Chaetothyriales</taxon>
        <taxon>Herpotrichiellaceae</taxon>
        <taxon>Exophiala</taxon>
    </lineage>
</organism>
<feature type="transmembrane region" description="Helical" evidence="8">
    <location>
        <begin position="140"/>
        <end position="161"/>
    </location>
</feature>
<proteinExistence type="inferred from homology"/>
<dbReference type="CDD" id="cd17323">
    <property type="entry name" value="MFS_Tpo1_MDR_like"/>
    <property type="match status" value="1"/>
</dbReference>
<evidence type="ECO:0000256" key="6">
    <source>
        <dbReference type="ARBA" id="ARBA00023136"/>
    </source>
</evidence>
<dbReference type="Pfam" id="PF07690">
    <property type="entry name" value="MFS_1"/>
    <property type="match status" value="1"/>
</dbReference>
<comment type="subcellular location">
    <subcellularLocation>
        <location evidence="1">Cell membrane</location>
        <topology evidence="1">Multi-pass membrane protein</topology>
    </subcellularLocation>
</comment>